<dbReference type="OrthoDB" id="9786870at2"/>
<dbReference type="InterPro" id="IPR012549">
    <property type="entry name" value="EptA-like_N"/>
</dbReference>
<evidence type="ECO:0000256" key="6">
    <source>
        <dbReference type="ARBA" id="ARBA00022989"/>
    </source>
</evidence>
<dbReference type="Pfam" id="PF00884">
    <property type="entry name" value="Sulfatase"/>
    <property type="match status" value="1"/>
</dbReference>
<evidence type="ECO:0000256" key="4">
    <source>
        <dbReference type="ARBA" id="ARBA00022679"/>
    </source>
</evidence>
<comment type="subcellular location">
    <subcellularLocation>
        <location evidence="1">Cell inner membrane</location>
        <topology evidence="1">Multi-pass membrane protein</topology>
    </subcellularLocation>
</comment>
<evidence type="ECO:0000313" key="12">
    <source>
        <dbReference type="Proteomes" id="UP000241247"/>
    </source>
</evidence>
<dbReference type="CDD" id="cd16017">
    <property type="entry name" value="LptA"/>
    <property type="match status" value="1"/>
</dbReference>
<evidence type="ECO:0000256" key="5">
    <source>
        <dbReference type="ARBA" id="ARBA00022692"/>
    </source>
</evidence>
<feature type="transmembrane region" description="Helical" evidence="8">
    <location>
        <begin position="47"/>
        <end position="70"/>
    </location>
</feature>
<evidence type="ECO:0000256" key="7">
    <source>
        <dbReference type="ARBA" id="ARBA00023136"/>
    </source>
</evidence>
<comment type="caution">
    <text evidence="11">The sequence shown here is derived from an EMBL/GenBank/DDBJ whole genome shotgun (WGS) entry which is preliminary data.</text>
</comment>
<dbReference type="EMBL" id="PZZZ01000003">
    <property type="protein sequence ID" value="PTM96214.1"/>
    <property type="molecule type" value="Genomic_DNA"/>
</dbReference>
<dbReference type="InterPro" id="IPR058130">
    <property type="entry name" value="PEA_transf_C"/>
</dbReference>
<evidence type="ECO:0000256" key="8">
    <source>
        <dbReference type="SAM" id="Phobius"/>
    </source>
</evidence>
<organism evidence="11 12">
    <name type="scientific">Mycoplana dimorpha</name>
    <dbReference type="NCBI Taxonomy" id="28320"/>
    <lineage>
        <taxon>Bacteria</taxon>
        <taxon>Pseudomonadati</taxon>
        <taxon>Pseudomonadota</taxon>
        <taxon>Alphaproteobacteria</taxon>
        <taxon>Hyphomicrobiales</taxon>
        <taxon>Rhizobiaceae</taxon>
        <taxon>Mycoplana</taxon>
    </lineage>
</organism>
<dbReference type="NCBIfam" id="NF028537">
    <property type="entry name" value="P_eth_NH2_trans"/>
    <property type="match status" value="1"/>
</dbReference>
<dbReference type="RefSeq" id="WP_108002287.1">
    <property type="nucleotide sequence ID" value="NZ_JBHEEX010000002.1"/>
</dbReference>
<dbReference type="Gene3D" id="3.40.720.10">
    <property type="entry name" value="Alkaline Phosphatase, subunit A"/>
    <property type="match status" value="1"/>
</dbReference>
<feature type="transmembrane region" description="Helical" evidence="8">
    <location>
        <begin position="21"/>
        <end position="41"/>
    </location>
</feature>
<dbReference type="GO" id="GO:0016776">
    <property type="term" value="F:phosphotransferase activity, phosphate group as acceptor"/>
    <property type="evidence" value="ECO:0007669"/>
    <property type="project" value="TreeGrafter"/>
</dbReference>
<evidence type="ECO:0000259" key="9">
    <source>
        <dbReference type="Pfam" id="PF00884"/>
    </source>
</evidence>
<evidence type="ECO:0000256" key="3">
    <source>
        <dbReference type="ARBA" id="ARBA00022519"/>
    </source>
</evidence>
<sequence length="547" mass="59751">MAAHTESPIPAERRLRPAIGAIPLSIAVTLFVLCTANQSFWHKTAAYFSGTVGATAVFGVGLAALLSAVCIMMSVRFLTKPLFIFLLLTSAVASWFMDRFGVVVNVDMIRNAAETTQAEASNLITPAFVWHLVGFGLLPSLLVAWVRIDHRPFFAKARMNAAFVLPLLLVAAVAATMQMRLLASTSREHRDWLASLNPVGPIVSAIRYGASTGAEKDIAVQSLGADARVVAAAGRRPRVLVVVAGETARAENFSLGGYARPTNPELAARDVTYFPETTSCGTATAVSLPCMFSVYTRDSYTHRKGLETENLLDVLSHAGIAVEWWDNNTGSKRIADRVGYTFLPKSADPRFCREGECQDGILLDRLGPWLDGVTKDSVLVLHQLGSHGPAYFERYPDAYRRFKPDCRTAELADCTAEEIVNAYDNTIAFTDHVLSAIIDELQRRQDQLDASMIYMSDHGESLGEHGLYLHGAPYLIAPKQQTQVPFVLWLGGQDRAAIDRTCLQQRAGEPASHDNLFHTVLGLMSVATSVYERPLDVLSECRHAPSA</sequence>
<accession>A0A2T5BB81</accession>
<dbReference type="PANTHER" id="PTHR30443">
    <property type="entry name" value="INNER MEMBRANE PROTEIN"/>
    <property type="match status" value="1"/>
</dbReference>
<feature type="transmembrane region" description="Helical" evidence="8">
    <location>
        <begin position="160"/>
        <end position="179"/>
    </location>
</feature>
<dbReference type="SUPFAM" id="SSF53649">
    <property type="entry name" value="Alkaline phosphatase-like"/>
    <property type="match status" value="1"/>
</dbReference>
<dbReference type="InterPro" id="IPR000917">
    <property type="entry name" value="Sulfatase_N"/>
</dbReference>
<protein>
    <submittedName>
        <fullName evidence="11">Phosphatidylethanolamine:Kdo2-lipid A phosphoethanolamine transferase</fullName>
    </submittedName>
</protein>
<dbReference type="PANTHER" id="PTHR30443:SF0">
    <property type="entry name" value="PHOSPHOETHANOLAMINE TRANSFERASE EPTA"/>
    <property type="match status" value="1"/>
</dbReference>
<feature type="domain" description="Sulfatase N-terminal" evidence="9">
    <location>
        <begin position="240"/>
        <end position="525"/>
    </location>
</feature>
<evidence type="ECO:0000256" key="2">
    <source>
        <dbReference type="ARBA" id="ARBA00022475"/>
    </source>
</evidence>
<keyword evidence="5 8" id="KW-0812">Transmembrane</keyword>
<keyword evidence="2" id="KW-1003">Cell membrane</keyword>
<proteinExistence type="predicted"/>
<dbReference type="GO" id="GO:0005886">
    <property type="term" value="C:plasma membrane"/>
    <property type="evidence" value="ECO:0007669"/>
    <property type="project" value="UniProtKB-SubCell"/>
</dbReference>
<feature type="transmembrane region" description="Helical" evidence="8">
    <location>
        <begin position="77"/>
        <end position="97"/>
    </location>
</feature>
<name>A0A2T5BB81_MYCDI</name>
<keyword evidence="12" id="KW-1185">Reference proteome</keyword>
<keyword evidence="7 8" id="KW-0472">Membrane</keyword>
<dbReference type="AlphaFoldDB" id="A0A2T5BB81"/>
<keyword evidence="3" id="KW-0997">Cell inner membrane</keyword>
<evidence type="ECO:0000313" key="11">
    <source>
        <dbReference type="EMBL" id="PTM96214.1"/>
    </source>
</evidence>
<dbReference type="GO" id="GO:0009244">
    <property type="term" value="P:lipopolysaccharide core region biosynthetic process"/>
    <property type="evidence" value="ECO:0007669"/>
    <property type="project" value="TreeGrafter"/>
</dbReference>
<keyword evidence="4 11" id="KW-0808">Transferase</keyword>
<keyword evidence="6 8" id="KW-1133">Transmembrane helix</keyword>
<dbReference type="Proteomes" id="UP000241247">
    <property type="component" value="Unassembled WGS sequence"/>
</dbReference>
<dbReference type="InterPro" id="IPR040423">
    <property type="entry name" value="PEA_transferase"/>
</dbReference>
<gene>
    <name evidence="11" type="ORF">C7449_103228</name>
</gene>
<reference evidence="11 12" key="1">
    <citation type="submission" date="2018-04" db="EMBL/GenBank/DDBJ databases">
        <title>Genomic Encyclopedia of Type Strains, Phase IV (KMG-IV): sequencing the most valuable type-strain genomes for metagenomic binning, comparative biology and taxonomic classification.</title>
        <authorList>
            <person name="Goeker M."/>
        </authorList>
    </citation>
    <scope>NUCLEOTIDE SEQUENCE [LARGE SCALE GENOMIC DNA]</scope>
    <source>
        <strain evidence="11 12">DSM 7138</strain>
    </source>
</reference>
<dbReference type="Pfam" id="PF08019">
    <property type="entry name" value="EptA_B_N"/>
    <property type="match status" value="1"/>
</dbReference>
<feature type="transmembrane region" description="Helical" evidence="8">
    <location>
        <begin position="128"/>
        <end position="148"/>
    </location>
</feature>
<evidence type="ECO:0000256" key="1">
    <source>
        <dbReference type="ARBA" id="ARBA00004429"/>
    </source>
</evidence>
<feature type="domain" description="Phosphoethanolamine transferase N-terminal" evidence="10">
    <location>
        <begin position="63"/>
        <end position="210"/>
    </location>
</feature>
<evidence type="ECO:0000259" key="10">
    <source>
        <dbReference type="Pfam" id="PF08019"/>
    </source>
</evidence>
<dbReference type="InterPro" id="IPR017850">
    <property type="entry name" value="Alkaline_phosphatase_core_sf"/>
</dbReference>